<dbReference type="EMBL" id="WQMT02000004">
    <property type="protein sequence ID" value="KAG9224072.1"/>
    <property type="molecule type" value="Genomic_DNA"/>
</dbReference>
<dbReference type="Proteomes" id="UP000824881">
    <property type="component" value="Unassembled WGS sequence"/>
</dbReference>
<organism evidence="1 2">
    <name type="scientific">Pleurotus cornucopiae</name>
    <name type="common">Cornucopia mushroom</name>
    <dbReference type="NCBI Taxonomy" id="5321"/>
    <lineage>
        <taxon>Eukaryota</taxon>
        <taxon>Fungi</taxon>
        <taxon>Dikarya</taxon>
        <taxon>Basidiomycota</taxon>
        <taxon>Agaricomycotina</taxon>
        <taxon>Agaricomycetes</taxon>
        <taxon>Agaricomycetidae</taxon>
        <taxon>Agaricales</taxon>
        <taxon>Pleurotineae</taxon>
        <taxon>Pleurotaceae</taxon>
        <taxon>Pleurotus</taxon>
    </lineage>
</organism>
<evidence type="ECO:0000313" key="1">
    <source>
        <dbReference type="EMBL" id="KAG9224072.1"/>
    </source>
</evidence>
<sequence>MPKSQRKSQAFVPGLGQHYTSPRKAAPRKSQIVQPLGHLVKKRKLAEELARLLSNDKPTDISPHVSDTSRADTEVDELTTRLSGTEMDIDSSYIQPPPTSYIPRPSPRSQDEVKKPVLKLYDAWENVLPSLIDPLLQYEHKSIGKPAVYPLQIPRLCRKAAGSCDFKTFNILCLFQDREPIMPLPAN</sequence>
<comment type="caution">
    <text evidence="1">The sequence shown here is derived from an EMBL/GenBank/DDBJ whole genome shotgun (WGS) entry which is preliminary data.</text>
</comment>
<protein>
    <submittedName>
        <fullName evidence="1">Uncharacterized protein</fullName>
    </submittedName>
</protein>
<accession>A0ACB7J0U8</accession>
<keyword evidence="2" id="KW-1185">Reference proteome</keyword>
<name>A0ACB7J0U8_PLECO</name>
<reference evidence="1 2" key="1">
    <citation type="journal article" date="2021" name="Appl. Environ. Microbiol.">
        <title>Genetic linkage and physical mapping for an oyster mushroom Pleurotus cornucopiae and QTL analysis for the trait cap color.</title>
        <authorList>
            <person name="Zhang Y."/>
            <person name="Gao W."/>
            <person name="Sonnenberg A."/>
            <person name="Chen Q."/>
            <person name="Zhang J."/>
            <person name="Huang C."/>
        </authorList>
    </citation>
    <scope>NUCLEOTIDE SEQUENCE [LARGE SCALE GENOMIC DNA]</scope>
    <source>
        <strain evidence="1">CCMSSC00406</strain>
    </source>
</reference>
<evidence type="ECO:0000313" key="2">
    <source>
        <dbReference type="Proteomes" id="UP000824881"/>
    </source>
</evidence>
<proteinExistence type="predicted"/>
<gene>
    <name evidence="1" type="ORF">CCMSSC00406_0010006</name>
</gene>